<dbReference type="PRINTS" id="PR01438">
    <property type="entry name" value="UNVRSLSTRESS"/>
</dbReference>
<evidence type="ECO:0000259" key="2">
    <source>
        <dbReference type="Pfam" id="PF00582"/>
    </source>
</evidence>
<dbReference type="CDD" id="cd00293">
    <property type="entry name" value="USP-like"/>
    <property type="match status" value="1"/>
</dbReference>
<evidence type="ECO:0000256" key="1">
    <source>
        <dbReference type="ARBA" id="ARBA00008791"/>
    </source>
</evidence>
<dbReference type="SUPFAM" id="SSF52402">
    <property type="entry name" value="Adenine nucleotide alpha hydrolases-like"/>
    <property type="match status" value="1"/>
</dbReference>
<evidence type="ECO:0000313" key="4">
    <source>
        <dbReference type="Proteomes" id="UP000563523"/>
    </source>
</evidence>
<comment type="caution">
    <text evidence="3">The sequence shown here is derived from an EMBL/GenBank/DDBJ whole genome shotgun (WGS) entry which is preliminary data.</text>
</comment>
<dbReference type="RefSeq" id="WP_176942629.1">
    <property type="nucleotide sequence ID" value="NZ_JABZEC010000003.1"/>
</dbReference>
<protein>
    <submittedName>
        <fullName evidence="3">Universal stress protein</fullName>
    </submittedName>
</protein>
<organism evidence="3 4">
    <name type="scientific">Bombilactobacillus apium</name>
    <dbReference type="NCBI Taxonomy" id="2675299"/>
    <lineage>
        <taxon>Bacteria</taxon>
        <taxon>Bacillati</taxon>
        <taxon>Bacillota</taxon>
        <taxon>Bacilli</taxon>
        <taxon>Lactobacillales</taxon>
        <taxon>Lactobacillaceae</taxon>
        <taxon>Bombilactobacillus</taxon>
    </lineage>
</organism>
<accession>A0A850R0N5</accession>
<dbReference type="InterPro" id="IPR014729">
    <property type="entry name" value="Rossmann-like_a/b/a_fold"/>
</dbReference>
<dbReference type="AlphaFoldDB" id="A0A850R0N5"/>
<keyword evidence="4" id="KW-1185">Reference proteome</keyword>
<gene>
    <name evidence="3" type="ORF">HU830_04720</name>
</gene>
<dbReference type="EMBL" id="JABZEC010000003">
    <property type="protein sequence ID" value="NVY96473.1"/>
    <property type="molecule type" value="Genomic_DNA"/>
</dbReference>
<dbReference type="InterPro" id="IPR006015">
    <property type="entry name" value="Universal_stress_UspA"/>
</dbReference>
<sequence length="146" mass="16205">MVETSSDIKKILVGVDNSDDAQKAFRYAINRAKELNAQLQIVTVLEKHDMNVYQVLDDDFIHGRREDVESHVQGYIETAQKAGVQDVKGIISEGNPGETIVKDVIPKYQPDLLVIGSLDIKKPHKLFGSQAAHMAQNSPISVLVIR</sequence>
<dbReference type="Gene3D" id="3.40.50.620">
    <property type="entry name" value="HUPs"/>
    <property type="match status" value="1"/>
</dbReference>
<proteinExistence type="inferred from homology"/>
<dbReference type="InterPro" id="IPR006016">
    <property type="entry name" value="UspA"/>
</dbReference>
<dbReference type="PANTHER" id="PTHR46268:SF6">
    <property type="entry name" value="UNIVERSAL STRESS PROTEIN UP12"/>
    <property type="match status" value="1"/>
</dbReference>
<reference evidence="3 4" key="1">
    <citation type="submission" date="2020-06" db="EMBL/GenBank/DDBJ databases">
        <authorList>
            <person name="Kang J."/>
        </authorList>
    </citation>
    <scope>NUCLEOTIDE SEQUENCE [LARGE SCALE GENOMIC DNA]</scope>
    <source>
        <strain evidence="3 4">DCY120</strain>
    </source>
</reference>
<comment type="similarity">
    <text evidence="1">Belongs to the universal stress protein A family.</text>
</comment>
<feature type="domain" description="UspA" evidence="2">
    <location>
        <begin position="8"/>
        <end position="146"/>
    </location>
</feature>
<evidence type="ECO:0000313" key="3">
    <source>
        <dbReference type="EMBL" id="NVY96473.1"/>
    </source>
</evidence>
<name>A0A850R0N5_9LACO</name>
<dbReference type="Pfam" id="PF00582">
    <property type="entry name" value="Usp"/>
    <property type="match status" value="1"/>
</dbReference>
<dbReference type="Proteomes" id="UP000563523">
    <property type="component" value="Unassembled WGS sequence"/>
</dbReference>
<dbReference type="PANTHER" id="PTHR46268">
    <property type="entry name" value="STRESS RESPONSE PROTEIN NHAX"/>
    <property type="match status" value="1"/>
</dbReference>